<sequence>MTTTDKLGQLTVNGDARPLPRPATVLALVATATGRNLGSDGKPSDGGRLGVAVALNSEVVPRSRWAATPLTAGDAIELVTAMQGG</sequence>
<dbReference type="EMBL" id="CP163302">
    <property type="protein sequence ID" value="XDP44119.1"/>
    <property type="molecule type" value="Genomic_DNA"/>
</dbReference>
<organism evidence="1">
    <name type="scientific">Sinomonas puerhi</name>
    <dbReference type="NCBI Taxonomy" id="3238584"/>
    <lineage>
        <taxon>Bacteria</taxon>
        <taxon>Bacillati</taxon>
        <taxon>Actinomycetota</taxon>
        <taxon>Actinomycetes</taxon>
        <taxon>Micrococcales</taxon>
        <taxon>Micrococcaceae</taxon>
        <taxon>Sinomonas</taxon>
    </lineage>
</organism>
<dbReference type="Pfam" id="PF02597">
    <property type="entry name" value="ThiS"/>
    <property type="match status" value="1"/>
</dbReference>
<dbReference type="InterPro" id="IPR003749">
    <property type="entry name" value="ThiS/MoaD-like"/>
</dbReference>
<dbReference type="Gene3D" id="3.10.20.30">
    <property type="match status" value="1"/>
</dbReference>
<name>A0AB39KZM0_9MICC</name>
<dbReference type="InterPro" id="IPR010035">
    <property type="entry name" value="Thi_S"/>
</dbReference>
<protein>
    <submittedName>
        <fullName evidence="1">Sulfur carrier protein ThiS</fullName>
    </submittedName>
</protein>
<evidence type="ECO:0000313" key="1">
    <source>
        <dbReference type="EMBL" id="XDP44119.1"/>
    </source>
</evidence>
<dbReference type="NCBIfam" id="TIGR01683">
    <property type="entry name" value="thiS"/>
    <property type="match status" value="1"/>
</dbReference>
<dbReference type="CDD" id="cd00565">
    <property type="entry name" value="Ubl_ThiS"/>
    <property type="match status" value="1"/>
</dbReference>
<proteinExistence type="predicted"/>
<dbReference type="PANTHER" id="PTHR34472:SF1">
    <property type="entry name" value="SULFUR CARRIER PROTEIN THIS"/>
    <property type="match status" value="1"/>
</dbReference>
<dbReference type="AlphaFoldDB" id="A0AB39KZM0"/>
<gene>
    <name evidence="1" type="primary">thiS</name>
    <name evidence="1" type="ORF">AB5L97_12605</name>
</gene>
<reference evidence="1" key="1">
    <citation type="submission" date="2024-07" db="EMBL/GenBank/DDBJ databases">
        <authorList>
            <person name="fu j."/>
        </authorList>
    </citation>
    <scope>NUCLEOTIDE SEQUENCE</scope>
    <source>
        <strain evidence="1">P10A9</strain>
    </source>
</reference>
<dbReference type="InterPro" id="IPR012675">
    <property type="entry name" value="Beta-grasp_dom_sf"/>
</dbReference>
<accession>A0AB39KZM0</accession>
<dbReference type="RefSeq" id="WP_369044925.1">
    <property type="nucleotide sequence ID" value="NZ_CP163302.1"/>
</dbReference>
<dbReference type="InterPro" id="IPR016155">
    <property type="entry name" value="Mopterin_synth/thiamin_S_b"/>
</dbReference>
<dbReference type="KEGG" id="spue:AB5L97_12605"/>
<dbReference type="PANTHER" id="PTHR34472">
    <property type="entry name" value="SULFUR CARRIER PROTEIN THIS"/>
    <property type="match status" value="1"/>
</dbReference>
<dbReference type="SUPFAM" id="SSF54285">
    <property type="entry name" value="MoaD/ThiS"/>
    <property type="match status" value="1"/>
</dbReference>